<protein>
    <recommendedName>
        <fullName evidence="3">valine--tRNA ligase</fullName>
        <ecNumber evidence="3">6.1.1.9</ecNumber>
    </recommendedName>
    <alternativeName>
        <fullName evidence="9">Valyl-tRNA synthetase</fullName>
    </alternativeName>
</protein>
<dbReference type="Proteomes" id="UP000051530">
    <property type="component" value="Unassembled WGS sequence"/>
</dbReference>
<keyword evidence="8 12" id="KW-0030">Aminoacyl-tRNA synthetase</keyword>
<dbReference type="GO" id="GO:0004832">
    <property type="term" value="F:valine-tRNA ligase activity"/>
    <property type="evidence" value="ECO:0007669"/>
    <property type="project" value="UniProtKB-EC"/>
</dbReference>
<feature type="domain" description="Methionyl/Valyl/Leucyl/Isoleucyl-tRNA synthetase anticodon-binding" evidence="11">
    <location>
        <begin position="308"/>
        <end position="445"/>
    </location>
</feature>
<dbReference type="InterPro" id="IPR014729">
    <property type="entry name" value="Rossmann-like_a/b/a_fold"/>
</dbReference>
<gene>
    <name evidence="12" type="ORF">M153_23820002</name>
</gene>
<dbReference type="InterPro" id="IPR002303">
    <property type="entry name" value="Valyl-tRNA_ligase"/>
</dbReference>
<evidence type="ECO:0000313" key="13">
    <source>
        <dbReference type="Proteomes" id="UP000051530"/>
    </source>
</evidence>
<dbReference type="SUPFAM" id="SSF52374">
    <property type="entry name" value="Nucleotidylyl transferase"/>
    <property type="match status" value="1"/>
</dbReference>
<dbReference type="PANTHER" id="PTHR11946">
    <property type="entry name" value="VALYL-TRNA SYNTHETASES"/>
    <property type="match status" value="1"/>
</dbReference>
<sequence>GSSGENHNPTGSSGERKRLGWVVARNKDEALEKATKQYNTLSKATLCVEQDEDVLDTWFSSAFWPFSIMGWPTETDDFKKYFPASILETGSDILFFWVARMVMASFAIFDKPPFEKILLHGIVRDANGRKMSKSLGNVVDPIHVIEGVSLNTLKETVTQTNLKKEEIDTALDSQEKDFPNGIPRCGTDALRFALCSYTSGLKDINLNILRVEGYRKFANKIWNAYKFINMQFENKLTKKTHDYMKDSARSFYTKYFTNAGSHPDYLKDNILEKLDQLSIKEKKKSTKSENTYSSSDSIVISDSGVIEWLMLHRNALIQEYTIEMESFNFMVVTQKVHQFIISIFCDIFIEITKKTECVEHLMACLFIFKDILLLLHPFMPFLTEELFQRMRNLNLFDNLKHSIVIEEFPTSSERIFVENDFSQAIQVVKAIRSLIDAQNTGKQSDSKKTYKVIMNKPEIVFFSKQIKTLCKKVETVEYSKIIECDITEKIDDMIFGIVEK</sequence>
<dbReference type="CDD" id="cd07962">
    <property type="entry name" value="Anticodon_Ia_Val"/>
    <property type="match status" value="1"/>
</dbReference>
<comment type="similarity">
    <text evidence="2">Belongs to the class-I aminoacyl-tRNA synthetase family.</text>
</comment>
<dbReference type="EMBL" id="LGUB01000628">
    <property type="protein sequence ID" value="KRH92864.1"/>
    <property type="molecule type" value="Genomic_DNA"/>
</dbReference>
<comment type="subcellular location">
    <subcellularLocation>
        <location evidence="1">Cytoplasm</location>
    </subcellularLocation>
</comment>
<evidence type="ECO:0000256" key="2">
    <source>
        <dbReference type="ARBA" id="ARBA00005594"/>
    </source>
</evidence>
<comment type="caution">
    <text evidence="12">The sequence shown here is derived from an EMBL/GenBank/DDBJ whole genome shotgun (WGS) entry which is preliminary data.</text>
</comment>
<keyword evidence="7" id="KW-0648">Protein biosynthesis</keyword>
<accession>A0A0R0M249</accession>
<dbReference type="PRINTS" id="PR00986">
    <property type="entry name" value="TRNASYNTHVAL"/>
</dbReference>
<dbReference type="InterPro" id="IPR013155">
    <property type="entry name" value="M/V/L/I-tRNA-synth_anticd-bd"/>
</dbReference>
<evidence type="ECO:0000259" key="10">
    <source>
        <dbReference type="Pfam" id="PF00133"/>
    </source>
</evidence>
<dbReference type="VEuPathDB" id="MicrosporidiaDB:M153_23820002"/>
<evidence type="ECO:0000256" key="6">
    <source>
        <dbReference type="ARBA" id="ARBA00022840"/>
    </source>
</evidence>
<dbReference type="PANTHER" id="PTHR11946:SF109">
    <property type="entry name" value="VALINE--TRNA LIGASE"/>
    <property type="match status" value="1"/>
</dbReference>
<keyword evidence="13" id="KW-1185">Reference proteome</keyword>
<dbReference type="Gene3D" id="1.10.730.10">
    <property type="entry name" value="Isoleucyl-tRNA Synthetase, Domain 1"/>
    <property type="match status" value="1"/>
</dbReference>
<evidence type="ECO:0000313" key="12">
    <source>
        <dbReference type="EMBL" id="KRH92864.1"/>
    </source>
</evidence>
<dbReference type="GO" id="GO:0006438">
    <property type="term" value="P:valyl-tRNA aminoacylation"/>
    <property type="evidence" value="ECO:0007669"/>
    <property type="project" value="InterPro"/>
</dbReference>
<keyword evidence="4" id="KW-0436">Ligase</keyword>
<dbReference type="InterPro" id="IPR009080">
    <property type="entry name" value="tRNAsynth_Ia_anticodon-bd"/>
</dbReference>
<evidence type="ECO:0000256" key="1">
    <source>
        <dbReference type="ARBA" id="ARBA00004496"/>
    </source>
</evidence>
<dbReference type="Pfam" id="PF08264">
    <property type="entry name" value="Anticodon_1"/>
    <property type="match status" value="1"/>
</dbReference>
<dbReference type="Pfam" id="PF00133">
    <property type="entry name" value="tRNA-synt_1"/>
    <property type="match status" value="1"/>
</dbReference>
<dbReference type="SUPFAM" id="SSF47323">
    <property type="entry name" value="Anticodon-binding domain of a subclass of class I aminoacyl-tRNA synthetases"/>
    <property type="match status" value="1"/>
</dbReference>
<keyword evidence="6" id="KW-0067">ATP-binding</keyword>
<dbReference type="GO" id="GO:0005524">
    <property type="term" value="F:ATP binding"/>
    <property type="evidence" value="ECO:0007669"/>
    <property type="project" value="UniProtKB-KW"/>
</dbReference>
<dbReference type="InterPro" id="IPR002300">
    <property type="entry name" value="aa-tRNA-synth_Ia"/>
</dbReference>
<dbReference type="GO" id="GO:0005829">
    <property type="term" value="C:cytosol"/>
    <property type="evidence" value="ECO:0007669"/>
    <property type="project" value="TreeGrafter"/>
</dbReference>
<dbReference type="AlphaFoldDB" id="A0A0R0M249"/>
<name>A0A0R0M249_9MICR</name>
<feature type="domain" description="Aminoacyl-tRNA synthetase class Ia" evidence="10">
    <location>
        <begin position="21"/>
        <end position="206"/>
    </location>
</feature>
<organism evidence="12 13">
    <name type="scientific">Pseudoloma neurophilia</name>
    <dbReference type="NCBI Taxonomy" id="146866"/>
    <lineage>
        <taxon>Eukaryota</taxon>
        <taxon>Fungi</taxon>
        <taxon>Fungi incertae sedis</taxon>
        <taxon>Microsporidia</taxon>
        <taxon>Pseudoloma</taxon>
    </lineage>
</organism>
<evidence type="ECO:0000256" key="4">
    <source>
        <dbReference type="ARBA" id="ARBA00022598"/>
    </source>
</evidence>
<dbReference type="EC" id="6.1.1.9" evidence="3"/>
<dbReference type="OrthoDB" id="629407at2759"/>
<proteinExistence type="inferred from homology"/>
<dbReference type="InterPro" id="IPR033705">
    <property type="entry name" value="Anticodon_Ia_Val"/>
</dbReference>
<evidence type="ECO:0000259" key="11">
    <source>
        <dbReference type="Pfam" id="PF08264"/>
    </source>
</evidence>
<evidence type="ECO:0000256" key="3">
    <source>
        <dbReference type="ARBA" id="ARBA00013169"/>
    </source>
</evidence>
<keyword evidence="5" id="KW-0547">Nucleotide-binding</keyword>
<reference evidence="12 13" key="1">
    <citation type="submission" date="2015-07" db="EMBL/GenBank/DDBJ databases">
        <title>The genome of Pseudoloma neurophilia, a relevant intracellular parasite of the zebrafish.</title>
        <authorList>
            <person name="Ndikumana S."/>
            <person name="Pelin A."/>
            <person name="Sanders J."/>
            <person name="Corradi N."/>
        </authorList>
    </citation>
    <scope>NUCLEOTIDE SEQUENCE [LARGE SCALE GENOMIC DNA]</scope>
    <source>
        <strain evidence="12 13">MK1</strain>
    </source>
</reference>
<evidence type="ECO:0000256" key="5">
    <source>
        <dbReference type="ARBA" id="ARBA00022741"/>
    </source>
</evidence>
<evidence type="ECO:0000256" key="7">
    <source>
        <dbReference type="ARBA" id="ARBA00022917"/>
    </source>
</evidence>
<feature type="non-terminal residue" evidence="12">
    <location>
        <position position="1"/>
    </location>
</feature>
<dbReference type="Gene3D" id="3.40.50.620">
    <property type="entry name" value="HUPs"/>
    <property type="match status" value="1"/>
</dbReference>
<evidence type="ECO:0000256" key="8">
    <source>
        <dbReference type="ARBA" id="ARBA00023146"/>
    </source>
</evidence>
<evidence type="ECO:0000256" key="9">
    <source>
        <dbReference type="ARBA" id="ARBA00029936"/>
    </source>
</evidence>